<evidence type="ECO:0000313" key="3">
    <source>
        <dbReference type="Proteomes" id="UP000184383"/>
    </source>
</evidence>
<dbReference type="OrthoDB" id="5125733at2759"/>
<dbReference type="GeneID" id="63746748"/>
<reference evidence="3" key="1">
    <citation type="journal article" date="2017" name="Genome Biol.">
        <title>Comparative genomics reveals high biological diversity and specific adaptations in the industrially and medically important fungal genus Aspergillus.</title>
        <authorList>
            <person name="de Vries R.P."/>
            <person name="Riley R."/>
            <person name="Wiebenga A."/>
            <person name="Aguilar-Osorio G."/>
            <person name="Amillis S."/>
            <person name="Uchima C.A."/>
            <person name="Anderluh G."/>
            <person name="Asadollahi M."/>
            <person name="Askin M."/>
            <person name="Barry K."/>
            <person name="Battaglia E."/>
            <person name="Bayram O."/>
            <person name="Benocci T."/>
            <person name="Braus-Stromeyer S.A."/>
            <person name="Caldana C."/>
            <person name="Canovas D."/>
            <person name="Cerqueira G.C."/>
            <person name="Chen F."/>
            <person name="Chen W."/>
            <person name="Choi C."/>
            <person name="Clum A."/>
            <person name="Dos Santos R.A."/>
            <person name="Damasio A.R."/>
            <person name="Diallinas G."/>
            <person name="Emri T."/>
            <person name="Fekete E."/>
            <person name="Flipphi M."/>
            <person name="Freyberg S."/>
            <person name="Gallo A."/>
            <person name="Gournas C."/>
            <person name="Habgood R."/>
            <person name="Hainaut M."/>
            <person name="Harispe M.L."/>
            <person name="Henrissat B."/>
            <person name="Hilden K.S."/>
            <person name="Hope R."/>
            <person name="Hossain A."/>
            <person name="Karabika E."/>
            <person name="Karaffa L."/>
            <person name="Karanyi Z."/>
            <person name="Krasevec N."/>
            <person name="Kuo A."/>
            <person name="Kusch H."/>
            <person name="LaButti K."/>
            <person name="Lagendijk E.L."/>
            <person name="Lapidus A."/>
            <person name="Levasseur A."/>
            <person name="Lindquist E."/>
            <person name="Lipzen A."/>
            <person name="Logrieco A.F."/>
            <person name="MacCabe A."/>
            <person name="Maekelae M.R."/>
            <person name="Malavazi I."/>
            <person name="Melin P."/>
            <person name="Meyer V."/>
            <person name="Mielnichuk N."/>
            <person name="Miskei M."/>
            <person name="Molnar A.P."/>
            <person name="Mule G."/>
            <person name="Ngan C.Y."/>
            <person name="Orejas M."/>
            <person name="Orosz E."/>
            <person name="Ouedraogo J.P."/>
            <person name="Overkamp K.M."/>
            <person name="Park H.-S."/>
            <person name="Perrone G."/>
            <person name="Piumi F."/>
            <person name="Punt P.J."/>
            <person name="Ram A.F."/>
            <person name="Ramon A."/>
            <person name="Rauscher S."/>
            <person name="Record E."/>
            <person name="Riano-Pachon D.M."/>
            <person name="Robert V."/>
            <person name="Roehrig J."/>
            <person name="Ruller R."/>
            <person name="Salamov A."/>
            <person name="Salih N.S."/>
            <person name="Samson R.A."/>
            <person name="Sandor E."/>
            <person name="Sanguinetti M."/>
            <person name="Schuetze T."/>
            <person name="Sepcic K."/>
            <person name="Shelest E."/>
            <person name="Sherlock G."/>
            <person name="Sophianopoulou V."/>
            <person name="Squina F.M."/>
            <person name="Sun H."/>
            <person name="Susca A."/>
            <person name="Todd R.B."/>
            <person name="Tsang A."/>
            <person name="Unkles S.E."/>
            <person name="van de Wiele N."/>
            <person name="van Rossen-Uffink D."/>
            <person name="Oliveira J.V."/>
            <person name="Vesth T.C."/>
            <person name="Visser J."/>
            <person name="Yu J.-H."/>
            <person name="Zhou M."/>
            <person name="Andersen M.R."/>
            <person name="Archer D.B."/>
            <person name="Baker S.E."/>
            <person name="Benoit I."/>
            <person name="Brakhage A.A."/>
            <person name="Braus G.H."/>
            <person name="Fischer R."/>
            <person name="Frisvad J.C."/>
            <person name="Goldman G.H."/>
            <person name="Houbraken J."/>
            <person name="Oakley B."/>
            <person name="Pocsi I."/>
            <person name="Scazzocchio C."/>
            <person name="Seiboth B."/>
            <person name="vanKuyk P.A."/>
            <person name="Wortman J."/>
            <person name="Dyer P.S."/>
            <person name="Grigoriev I.V."/>
        </authorList>
    </citation>
    <scope>NUCLEOTIDE SEQUENCE [LARGE SCALE GENOMIC DNA]</scope>
    <source>
        <strain evidence="3">DTO 134E9</strain>
    </source>
</reference>
<sequence>MHCPRCKEIALDEFIRNGYQRWTESEEADLSLDVPWYPSLRVLTFECELCRLVRQSLEASLVFEAARQEANGDISVGRVEEDLLQNINGYLDFPMAMSLQISSSTLDKARKRANFILTVSVSSGISWGLTLNADFRIATGYDNPWTQKILGRTVAKVPDGKEAFSVVDNWIRSCLDGHEYCSEPAKLPLLPTRVIDVSPSESNSGMVCLRDEESKTEPAAPYIALSHCWGKGIPFITTTTNLKDRKAGINFGEMPQALQDAIHITRRLGVQYIWIDTLCIVQDDIKDWQIEAGRMVNVYQDAFLVIGASNSSSDDHGFLGCRRSRDSIRLADLDLQLLPPDGERWTSGGDPVSHEPLQSRAWCLQERYLARRMLLYGADQLFWECRTVSQAEDGDAVAHNPHHLDRLCETAAIERSIFGPRPLGDAKVNYRGWYEMVEEYMRRNITVQSDRLPALSGLANAMAQISKDTYMAGLWKKGLVEGLLWSGTSHEKPLQRASPTHAPSWSWASVEGPVQFIVYSFFERCRWKRGIADYESLATFVACHLETDGPDPYGKVVEGGRLRLRAPLLPVKNIYPADKNLPSSDVLMTPLKNPVLDYVVEVAIENKCIYLQAGFDQIPTLTQLQPLSVVFLARLPDGNSGFSPFIEHRFGLLVTPTDTDNVYQRVGIIDSPVLIQDTGGIWRFVIRILERLIRLLERFSTPKARSPISFLTPQLFVPDRGLKEEPEEEMPDDPLPEIKQYLATVTLE</sequence>
<dbReference type="STRING" id="1073089.A0A1L9RKC2"/>
<dbReference type="PANTHER" id="PTHR33112">
    <property type="entry name" value="DOMAIN PROTEIN, PUTATIVE-RELATED"/>
    <property type="match status" value="1"/>
</dbReference>
<dbReference type="AlphaFoldDB" id="A0A1L9RKC2"/>
<keyword evidence="3" id="KW-1185">Reference proteome</keyword>
<protein>
    <recommendedName>
        <fullName evidence="1">Heterokaryon incompatibility domain-containing protein</fullName>
    </recommendedName>
</protein>
<dbReference type="VEuPathDB" id="FungiDB:ASPWEDRAFT_172166"/>
<dbReference type="Proteomes" id="UP000184383">
    <property type="component" value="Unassembled WGS sequence"/>
</dbReference>
<gene>
    <name evidence="2" type="ORF">ASPWEDRAFT_172166</name>
</gene>
<dbReference type="RefSeq" id="XP_040689030.1">
    <property type="nucleotide sequence ID" value="XM_040830900.1"/>
</dbReference>
<dbReference type="InterPro" id="IPR010730">
    <property type="entry name" value="HET"/>
</dbReference>
<evidence type="ECO:0000313" key="2">
    <source>
        <dbReference type="EMBL" id="OJJ35354.1"/>
    </source>
</evidence>
<proteinExistence type="predicted"/>
<organism evidence="2 3">
    <name type="scientific">Aspergillus wentii DTO 134E9</name>
    <dbReference type="NCBI Taxonomy" id="1073089"/>
    <lineage>
        <taxon>Eukaryota</taxon>
        <taxon>Fungi</taxon>
        <taxon>Dikarya</taxon>
        <taxon>Ascomycota</taxon>
        <taxon>Pezizomycotina</taxon>
        <taxon>Eurotiomycetes</taxon>
        <taxon>Eurotiomycetidae</taxon>
        <taxon>Eurotiales</taxon>
        <taxon>Aspergillaceae</taxon>
        <taxon>Aspergillus</taxon>
        <taxon>Aspergillus subgen. Cremei</taxon>
    </lineage>
</organism>
<accession>A0A1L9RKC2</accession>
<evidence type="ECO:0000259" key="1">
    <source>
        <dbReference type="Pfam" id="PF06985"/>
    </source>
</evidence>
<name>A0A1L9RKC2_ASPWE</name>
<dbReference type="Pfam" id="PF06985">
    <property type="entry name" value="HET"/>
    <property type="match status" value="1"/>
</dbReference>
<dbReference type="PANTHER" id="PTHR33112:SF8">
    <property type="entry name" value="HETEROKARYON INCOMPATIBILITY DOMAIN-CONTAINING PROTEIN"/>
    <property type="match status" value="1"/>
</dbReference>
<feature type="domain" description="Heterokaryon incompatibility" evidence="1">
    <location>
        <begin position="222"/>
        <end position="366"/>
    </location>
</feature>
<dbReference type="EMBL" id="KV878212">
    <property type="protein sequence ID" value="OJJ35354.1"/>
    <property type="molecule type" value="Genomic_DNA"/>
</dbReference>